<dbReference type="InterPro" id="IPR016071">
    <property type="entry name" value="Staphylococal_nuclease_OB-fold"/>
</dbReference>
<gene>
    <name evidence="2" type="ORF">ACFOM8_01815</name>
</gene>
<feature type="domain" description="TNase-like" evidence="1">
    <location>
        <begin position="15"/>
        <end position="96"/>
    </location>
</feature>
<reference evidence="3" key="1">
    <citation type="journal article" date="2019" name="Int. J. Syst. Evol. Microbiol.">
        <title>The Global Catalogue of Microorganisms (GCM) 10K type strain sequencing project: providing services to taxonomists for standard genome sequencing and annotation.</title>
        <authorList>
            <consortium name="The Broad Institute Genomics Platform"/>
            <consortium name="The Broad Institute Genome Sequencing Center for Infectious Disease"/>
            <person name="Wu L."/>
            <person name="Ma J."/>
        </authorList>
    </citation>
    <scope>NUCLEOTIDE SEQUENCE [LARGE SCALE GENOMIC DNA]</scope>
    <source>
        <strain evidence="3">KCTC 42473</strain>
    </source>
</reference>
<dbReference type="Proteomes" id="UP001595539">
    <property type="component" value="Unassembled WGS sequence"/>
</dbReference>
<evidence type="ECO:0000313" key="2">
    <source>
        <dbReference type="EMBL" id="MFC3628176.1"/>
    </source>
</evidence>
<proteinExistence type="predicted"/>
<sequence length="112" mass="12092">MISILTAIILSAGIQVHDGDTMARGPDRVRLWGVDAPPLDGAGGTASRDYLRALIAGRPLSCEMLYRDRYGRRVARCRLPDGADVGCAMVAAGHARDWPRYSGRAYQGCGKM</sequence>
<evidence type="ECO:0000259" key="1">
    <source>
        <dbReference type="PROSITE" id="PS50830"/>
    </source>
</evidence>
<dbReference type="Pfam" id="PF00565">
    <property type="entry name" value="SNase"/>
    <property type="match status" value="1"/>
</dbReference>
<name>A0ABV7TZP3_9RHOB</name>
<dbReference type="SUPFAM" id="SSF50199">
    <property type="entry name" value="Staphylococcal nuclease"/>
    <property type="match status" value="1"/>
</dbReference>
<protein>
    <submittedName>
        <fullName evidence="2">Thermonuclease family protein</fullName>
    </submittedName>
</protein>
<dbReference type="EMBL" id="JBHRXY010000001">
    <property type="protein sequence ID" value="MFC3628176.1"/>
    <property type="molecule type" value="Genomic_DNA"/>
</dbReference>
<dbReference type="RefSeq" id="WP_377758750.1">
    <property type="nucleotide sequence ID" value="NZ_JBHRXY010000001.1"/>
</dbReference>
<accession>A0ABV7TZP3</accession>
<dbReference type="Gene3D" id="2.40.50.90">
    <property type="match status" value="1"/>
</dbReference>
<dbReference type="InterPro" id="IPR035437">
    <property type="entry name" value="SNase_OB-fold_sf"/>
</dbReference>
<comment type="caution">
    <text evidence="2">The sequence shown here is derived from an EMBL/GenBank/DDBJ whole genome shotgun (WGS) entry which is preliminary data.</text>
</comment>
<organism evidence="2 3">
    <name type="scientific">Paracoccus angustae</name>
    <dbReference type="NCBI Taxonomy" id="1671480"/>
    <lineage>
        <taxon>Bacteria</taxon>
        <taxon>Pseudomonadati</taxon>
        <taxon>Pseudomonadota</taxon>
        <taxon>Alphaproteobacteria</taxon>
        <taxon>Rhodobacterales</taxon>
        <taxon>Paracoccaceae</taxon>
        <taxon>Paracoccus</taxon>
    </lineage>
</organism>
<dbReference type="PROSITE" id="PS50830">
    <property type="entry name" value="TNASE_3"/>
    <property type="match status" value="1"/>
</dbReference>
<keyword evidence="3" id="KW-1185">Reference proteome</keyword>
<dbReference type="SMART" id="SM00318">
    <property type="entry name" value="SNc"/>
    <property type="match status" value="1"/>
</dbReference>
<evidence type="ECO:0000313" key="3">
    <source>
        <dbReference type="Proteomes" id="UP001595539"/>
    </source>
</evidence>